<dbReference type="Gene3D" id="3.30.260.10">
    <property type="entry name" value="TCP-1-like chaperonin intermediate domain"/>
    <property type="match status" value="1"/>
</dbReference>
<dbReference type="CDD" id="cd03335">
    <property type="entry name" value="TCP1_alpha"/>
    <property type="match status" value="1"/>
</dbReference>
<dbReference type="FunFam" id="3.50.7.10:FF:000009">
    <property type="entry name" value="T-complex protein 1 subunit alpha"/>
    <property type="match status" value="1"/>
</dbReference>
<dbReference type="InterPro" id="IPR017998">
    <property type="entry name" value="Chaperone_TCP-1"/>
</dbReference>
<evidence type="ECO:0000256" key="5">
    <source>
        <dbReference type="ARBA" id="ARBA00022741"/>
    </source>
</evidence>
<dbReference type="EMBL" id="BEGY01000024">
    <property type="protein sequence ID" value="GAX77436.1"/>
    <property type="molecule type" value="Genomic_DNA"/>
</dbReference>
<evidence type="ECO:0000256" key="6">
    <source>
        <dbReference type="ARBA" id="ARBA00022840"/>
    </source>
</evidence>
<dbReference type="InterPro" id="IPR002423">
    <property type="entry name" value="Cpn60/GroEL/TCP-1"/>
</dbReference>
<dbReference type="NCBIfam" id="NF041083">
    <property type="entry name" value="thermosome_beta"/>
    <property type="match status" value="1"/>
</dbReference>
<dbReference type="InterPro" id="IPR054827">
    <property type="entry name" value="thermosome_alpha"/>
</dbReference>
<proteinExistence type="inferred from homology"/>
<evidence type="ECO:0000256" key="7">
    <source>
        <dbReference type="ARBA" id="ARBA00023186"/>
    </source>
</evidence>
<dbReference type="AlphaFoldDB" id="A0A250X310"/>
<dbReference type="InterPro" id="IPR027410">
    <property type="entry name" value="TCP-1-like_intermed_sf"/>
</dbReference>
<dbReference type="NCBIfam" id="NF041082">
    <property type="entry name" value="thermosome_alpha"/>
    <property type="match status" value="1"/>
</dbReference>
<dbReference type="PROSITE" id="PS00751">
    <property type="entry name" value="TCP1_2"/>
    <property type="match status" value="1"/>
</dbReference>
<keyword evidence="12" id="KW-1185">Reference proteome</keyword>
<dbReference type="OrthoDB" id="10248520at2759"/>
<evidence type="ECO:0000256" key="10">
    <source>
        <dbReference type="RuleBase" id="RU004187"/>
    </source>
</evidence>
<dbReference type="PRINTS" id="PR00304">
    <property type="entry name" value="TCOMPLEXTCP1"/>
</dbReference>
<keyword evidence="4" id="KW-0963">Cytoplasm</keyword>
<gene>
    <name evidence="11" type="ORF">CEUSTIGMA_g4881.t1</name>
</gene>
<dbReference type="FunFam" id="1.10.560.10:FF:000070">
    <property type="entry name" value="Uncharacterized protein"/>
    <property type="match status" value="1"/>
</dbReference>
<dbReference type="Gene3D" id="1.10.560.10">
    <property type="entry name" value="GroEL-like equatorial domain"/>
    <property type="match status" value="1"/>
</dbReference>
<dbReference type="PROSITE" id="PS00750">
    <property type="entry name" value="TCP1_1"/>
    <property type="match status" value="1"/>
</dbReference>
<sequence>MLAQPGQQGGNNARLQIQGERQSGQDVRTQNALAVSAIANIVKTSLGPVGLDKMLVDDVGEVTVTNDGATILKLLEVEHPAAKILVELAELQDAEVGDGTTSVVILAAELLKRANELVKNQIHPTNIISGYRLAMREACKFIDAHMAIKTETLGKETLINCAKTAMSSKIVGSDDDFFAQLVVDAMLSVKTISELNGNVLYPVQSINVLKAHGKSARESCLLNGYALNLARAAQGMPRRVQQAKIACLDMNLMKARMMMGVQVLVSDPKELEKIREREFDITSERIKMILAAGANVILTTKGIDDTALKYFVEAGAIACRRVPKDDLKRIAKSTGATVIVSMADMEGNETFDPSALGYAEEVVEERVADDNMVMVKGSKLARATTMLLRGANDYMLDEMDRAIHDSLCVVKRVLESGKVVAGGGAVEAALSVFLENFATTLGSREQLAIGEFANSALVLPKTLAVNAAKDATELIAALRAFHYKAQTSPDCKHMAQFGLDLVEGKVRNNVEAGVLEPSMSKVKMIQFATEAAITILRIDDLIRLQPSQDDQE</sequence>
<name>A0A250X310_9CHLO</name>
<evidence type="ECO:0000256" key="8">
    <source>
        <dbReference type="ARBA" id="ARBA00024677"/>
    </source>
</evidence>
<comment type="subcellular location">
    <subcellularLocation>
        <location evidence="1">Cytoplasm</location>
    </subcellularLocation>
</comment>
<keyword evidence="6 10" id="KW-0067">ATP-binding</keyword>
<dbReference type="STRING" id="1157962.A0A250X310"/>
<dbReference type="InterPro" id="IPR012715">
    <property type="entry name" value="Chap_CCT_alpha"/>
</dbReference>
<dbReference type="SUPFAM" id="SSF52029">
    <property type="entry name" value="GroEL apical domain-like"/>
    <property type="match status" value="1"/>
</dbReference>
<evidence type="ECO:0000256" key="4">
    <source>
        <dbReference type="ARBA" id="ARBA00022490"/>
    </source>
</evidence>
<comment type="function">
    <text evidence="8">Molecular chaperone; assists the folding of proteins upon ATP hydrolysis. Known to play a role, in vitro, in the folding of actin and tubulin.</text>
</comment>
<protein>
    <recommendedName>
        <fullName evidence="3">T-complex protein 1 subunit alpha</fullName>
    </recommendedName>
    <alternativeName>
        <fullName evidence="9">CCT-alpha</fullName>
    </alternativeName>
</protein>
<evidence type="ECO:0000256" key="3">
    <source>
        <dbReference type="ARBA" id="ARBA00014424"/>
    </source>
</evidence>
<dbReference type="GO" id="GO:0016887">
    <property type="term" value="F:ATP hydrolysis activity"/>
    <property type="evidence" value="ECO:0007669"/>
    <property type="project" value="InterPro"/>
</dbReference>
<dbReference type="NCBIfam" id="TIGR02340">
    <property type="entry name" value="chap_CCT_alpha"/>
    <property type="match status" value="1"/>
</dbReference>
<dbReference type="GO" id="GO:0005737">
    <property type="term" value="C:cytoplasm"/>
    <property type="evidence" value="ECO:0007669"/>
    <property type="project" value="UniProtKB-SubCell"/>
</dbReference>
<dbReference type="InterPro" id="IPR002194">
    <property type="entry name" value="Chaperonin_TCP-1_CS"/>
</dbReference>
<dbReference type="Gene3D" id="3.50.7.10">
    <property type="entry name" value="GroEL"/>
    <property type="match status" value="1"/>
</dbReference>
<dbReference type="SUPFAM" id="SSF48592">
    <property type="entry name" value="GroEL equatorial domain-like"/>
    <property type="match status" value="1"/>
</dbReference>
<evidence type="ECO:0000256" key="9">
    <source>
        <dbReference type="ARBA" id="ARBA00030049"/>
    </source>
</evidence>
<keyword evidence="5 10" id="KW-0547">Nucleotide-binding</keyword>
<evidence type="ECO:0000313" key="11">
    <source>
        <dbReference type="EMBL" id="GAX77436.1"/>
    </source>
</evidence>
<evidence type="ECO:0000313" key="12">
    <source>
        <dbReference type="Proteomes" id="UP000232323"/>
    </source>
</evidence>
<dbReference type="GO" id="GO:0140662">
    <property type="term" value="F:ATP-dependent protein folding chaperone"/>
    <property type="evidence" value="ECO:0007669"/>
    <property type="project" value="InterPro"/>
</dbReference>
<dbReference type="InterPro" id="IPR027413">
    <property type="entry name" value="GROEL-like_equatorial_sf"/>
</dbReference>
<dbReference type="Proteomes" id="UP000232323">
    <property type="component" value="Unassembled WGS sequence"/>
</dbReference>
<dbReference type="PROSITE" id="PS00995">
    <property type="entry name" value="TCP1_3"/>
    <property type="match status" value="1"/>
</dbReference>
<dbReference type="GO" id="GO:0005524">
    <property type="term" value="F:ATP binding"/>
    <property type="evidence" value="ECO:0007669"/>
    <property type="project" value="UniProtKB-KW"/>
</dbReference>
<keyword evidence="7 10" id="KW-0143">Chaperone</keyword>
<dbReference type="InterPro" id="IPR053374">
    <property type="entry name" value="TCP-1_chaperonin"/>
</dbReference>
<comment type="similarity">
    <text evidence="2 10">Belongs to the TCP-1 chaperonin family.</text>
</comment>
<organism evidence="11 12">
    <name type="scientific">Chlamydomonas eustigma</name>
    <dbReference type="NCBI Taxonomy" id="1157962"/>
    <lineage>
        <taxon>Eukaryota</taxon>
        <taxon>Viridiplantae</taxon>
        <taxon>Chlorophyta</taxon>
        <taxon>core chlorophytes</taxon>
        <taxon>Chlorophyceae</taxon>
        <taxon>CS clade</taxon>
        <taxon>Chlamydomonadales</taxon>
        <taxon>Chlamydomonadaceae</taxon>
        <taxon>Chlamydomonas</taxon>
    </lineage>
</organism>
<dbReference type="GO" id="GO:0051082">
    <property type="term" value="F:unfolded protein binding"/>
    <property type="evidence" value="ECO:0007669"/>
    <property type="project" value="InterPro"/>
</dbReference>
<dbReference type="PANTHER" id="PTHR11353">
    <property type="entry name" value="CHAPERONIN"/>
    <property type="match status" value="1"/>
</dbReference>
<accession>A0A250X310</accession>
<comment type="caution">
    <text evidence="11">The sequence shown here is derived from an EMBL/GenBank/DDBJ whole genome shotgun (WGS) entry which is preliminary data.</text>
</comment>
<dbReference type="Pfam" id="PF00118">
    <property type="entry name" value="Cpn60_TCP1"/>
    <property type="match status" value="1"/>
</dbReference>
<reference evidence="11 12" key="1">
    <citation type="submission" date="2017-08" db="EMBL/GenBank/DDBJ databases">
        <title>Acidophilic green algal genome provides insights into adaptation to an acidic environment.</title>
        <authorList>
            <person name="Hirooka S."/>
            <person name="Hirose Y."/>
            <person name="Kanesaki Y."/>
            <person name="Higuchi S."/>
            <person name="Fujiwara T."/>
            <person name="Onuma R."/>
            <person name="Era A."/>
            <person name="Ohbayashi R."/>
            <person name="Uzuka A."/>
            <person name="Nozaki H."/>
            <person name="Yoshikawa H."/>
            <person name="Miyagishima S.Y."/>
        </authorList>
    </citation>
    <scope>NUCLEOTIDE SEQUENCE [LARGE SCALE GENOMIC DNA]</scope>
    <source>
        <strain evidence="11 12">NIES-2499</strain>
    </source>
</reference>
<dbReference type="SUPFAM" id="SSF54849">
    <property type="entry name" value="GroEL-intermediate domain like"/>
    <property type="match status" value="1"/>
</dbReference>
<evidence type="ECO:0000256" key="2">
    <source>
        <dbReference type="ARBA" id="ARBA00008020"/>
    </source>
</evidence>
<dbReference type="InterPro" id="IPR027409">
    <property type="entry name" value="GroEL-like_apical_dom_sf"/>
</dbReference>
<evidence type="ECO:0000256" key="1">
    <source>
        <dbReference type="ARBA" id="ARBA00004496"/>
    </source>
</evidence>